<dbReference type="RefSeq" id="WP_078920759.1">
    <property type="nucleotide sequence ID" value="NZ_FUYB01000001.1"/>
</dbReference>
<evidence type="ECO:0000256" key="1">
    <source>
        <dbReference type="PIRNR" id="PIRNR006386"/>
    </source>
</evidence>
<dbReference type="CDD" id="cd03022">
    <property type="entry name" value="DsbA_HCCA_Iso"/>
    <property type="match status" value="1"/>
</dbReference>
<dbReference type="EMBL" id="FUYB01000001">
    <property type="protein sequence ID" value="SKA68313.1"/>
    <property type="molecule type" value="Genomic_DNA"/>
</dbReference>
<evidence type="ECO:0000313" key="5">
    <source>
        <dbReference type="Proteomes" id="UP000190460"/>
    </source>
</evidence>
<protein>
    <recommendedName>
        <fullName evidence="1">2-hydroxychromene-2-carboxylate isomerase</fullName>
        <ecNumber evidence="1">5.99.1.4</ecNumber>
    </recommendedName>
</protein>
<organism evidence="4 5">
    <name type="scientific">Thiothrix eikelboomii</name>
    <dbReference type="NCBI Taxonomy" id="92487"/>
    <lineage>
        <taxon>Bacteria</taxon>
        <taxon>Pseudomonadati</taxon>
        <taxon>Pseudomonadota</taxon>
        <taxon>Gammaproteobacteria</taxon>
        <taxon>Thiotrichales</taxon>
        <taxon>Thiotrichaceae</taxon>
        <taxon>Thiothrix</taxon>
    </lineage>
</organism>
<dbReference type="PANTHER" id="PTHR42943:SF2">
    <property type="entry name" value="GLUTATHIONE S-TRANSFERASE KAPPA 1"/>
    <property type="match status" value="1"/>
</dbReference>
<comment type="similarity">
    <text evidence="1">Belongs to the GST superfamily. NadH family.</text>
</comment>
<dbReference type="OrthoDB" id="5244108at2"/>
<dbReference type="PANTHER" id="PTHR42943">
    <property type="entry name" value="GLUTATHIONE S-TRANSFERASE KAPPA"/>
    <property type="match status" value="1"/>
</dbReference>
<dbReference type="STRING" id="92487.SAMN02745130_00254"/>
<keyword evidence="5" id="KW-1185">Reference proteome</keyword>
<dbReference type="InterPro" id="IPR036249">
    <property type="entry name" value="Thioredoxin-like_sf"/>
</dbReference>
<feature type="active site" description="Nucleophile" evidence="2">
    <location>
        <position position="13"/>
    </location>
</feature>
<evidence type="ECO:0000259" key="3">
    <source>
        <dbReference type="Pfam" id="PF01323"/>
    </source>
</evidence>
<feature type="domain" description="DSBA-like thioredoxin" evidence="3">
    <location>
        <begin position="4"/>
        <end position="195"/>
    </location>
</feature>
<sequence>MTKTLDFYFDFYSPYGYLAHYKIDDIAERYGYQAQWHAILLGPAFKAVGSKPLLDIPMMGAYSAHDFARTARLDGVPFVMPATFPGATLAAGRAFYWLQDQDPALAKRFAKAVFKAAFAEGQDLLQVANIKAIASAEGIDAQALEAAIQTEAVKERFKTAVQASLAKGVFGSPFVMVEGEHFWGNDRIPQVEQWLARGGW</sequence>
<dbReference type="AlphaFoldDB" id="A0A1T4VTM3"/>
<dbReference type="Gene3D" id="3.40.30.10">
    <property type="entry name" value="Glutaredoxin"/>
    <property type="match status" value="1"/>
</dbReference>
<dbReference type="InterPro" id="IPR051924">
    <property type="entry name" value="GST_Kappa/NadH"/>
</dbReference>
<dbReference type="InterPro" id="IPR044087">
    <property type="entry name" value="NahD-like"/>
</dbReference>
<dbReference type="InterPro" id="IPR014440">
    <property type="entry name" value="HCCAis_GSTk"/>
</dbReference>
<dbReference type="EC" id="5.99.1.4" evidence="1"/>
<comment type="catalytic activity">
    <reaction evidence="1">
        <text>2-hydroxychromene-2-carboxylate = (3E)-4-(2-hydroxyphenyl)-2-oxobut-3-enoate</text>
        <dbReference type="Rhea" id="RHEA:27401"/>
        <dbReference type="ChEBI" id="CHEBI:59350"/>
        <dbReference type="ChEBI" id="CHEBI:59353"/>
        <dbReference type="EC" id="5.99.1.4"/>
    </reaction>
</comment>
<dbReference type="Proteomes" id="UP000190460">
    <property type="component" value="Unassembled WGS sequence"/>
</dbReference>
<dbReference type="Pfam" id="PF01323">
    <property type="entry name" value="DSBA"/>
    <property type="match status" value="1"/>
</dbReference>
<proteinExistence type="inferred from homology"/>
<accession>A0A1T4VTM3</accession>
<dbReference type="SUPFAM" id="SSF52833">
    <property type="entry name" value="Thioredoxin-like"/>
    <property type="match status" value="1"/>
</dbReference>
<gene>
    <name evidence="4" type="ORF">SAMN02745130_00254</name>
</gene>
<dbReference type="GO" id="GO:1901170">
    <property type="term" value="P:naphthalene catabolic process"/>
    <property type="evidence" value="ECO:0007669"/>
    <property type="project" value="InterPro"/>
</dbReference>
<keyword evidence="1 4" id="KW-0413">Isomerase</keyword>
<evidence type="ECO:0000313" key="4">
    <source>
        <dbReference type="EMBL" id="SKA68313.1"/>
    </source>
</evidence>
<dbReference type="PIRSF" id="PIRSF006386">
    <property type="entry name" value="HCCAis_GSTk"/>
    <property type="match status" value="1"/>
</dbReference>
<dbReference type="GO" id="GO:0018845">
    <property type="term" value="F:2-hydroxychromene-2-carboxylate isomerase activity"/>
    <property type="evidence" value="ECO:0007669"/>
    <property type="project" value="UniProtKB-UniRule"/>
</dbReference>
<reference evidence="4 5" key="1">
    <citation type="submission" date="2017-02" db="EMBL/GenBank/DDBJ databases">
        <authorList>
            <person name="Peterson S.W."/>
        </authorList>
    </citation>
    <scope>NUCLEOTIDE SEQUENCE [LARGE SCALE GENOMIC DNA]</scope>
    <source>
        <strain evidence="4 5">ATCC 49788</strain>
    </source>
</reference>
<evidence type="ECO:0000256" key="2">
    <source>
        <dbReference type="PIRSR" id="PIRSR006386-1"/>
    </source>
</evidence>
<dbReference type="GO" id="GO:0006749">
    <property type="term" value="P:glutathione metabolic process"/>
    <property type="evidence" value="ECO:0007669"/>
    <property type="project" value="TreeGrafter"/>
</dbReference>
<dbReference type="GO" id="GO:0004364">
    <property type="term" value="F:glutathione transferase activity"/>
    <property type="evidence" value="ECO:0007669"/>
    <property type="project" value="TreeGrafter"/>
</dbReference>
<dbReference type="GO" id="GO:0004602">
    <property type="term" value="F:glutathione peroxidase activity"/>
    <property type="evidence" value="ECO:0007669"/>
    <property type="project" value="TreeGrafter"/>
</dbReference>
<name>A0A1T4VTM3_9GAMM</name>
<dbReference type="InterPro" id="IPR001853">
    <property type="entry name" value="DSBA-like_thioredoxin_dom"/>
</dbReference>